<dbReference type="AlphaFoldDB" id="A0A1H9SE85"/>
<evidence type="ECO:0008006" key="3">
    <source>
        <dbReference type="Google" id="ProtNLM"/>
    </source>
</evidence>
<dbReference type="EMBL" id="FOEL01000028">
    <property type="protein sequence ID" value="SER83218.1"/>
    <property type="molecule type" value="Genomic_DNA"/>
</dbReference>
<name>A0A1H9SE85_9BACI</name>
<organism evidence="1 2">
    <name type="scientific">Lysinibacillus fusiformis</name>
    <dbReference type="NCBI Taxonomy" id="28031"/>
    <lineage>
        <taxon>Bacteria</taxon>
        <taxon>Bacillati</taxon>
        <taxon>Bacillota</taxon>
        <taxon>Bacilli</taxon>
        <taxon>Bacillales</taxon>
        <taxon>Bacillaceae</taxon>
        <taxon>Lysinibacillus</taxon>
    </lineage>
</organism>
<dbReference type="InterPro" id="IPR041073">
    <property type="entry name" value="MobL"/>
</dbReference>
<dbReference type="NCBIfam" id="NF041498">
    <property type="entry name" value="MobP2"/>
    <property type="match status" value="1"/>
</dbReference>
<proteinExistence type="predicted"/>
<evidence type="ECO:0000313" key="1">
    <source>
        <dbReference type="EMBL" id="SER83218.1"/>
    </source>
</evidence>
<dbReference type="RefSeq" id="WP_089987332.1">
    <property type="nucleotide sequence ID" value="NZ_FMVP01000028.1"/>
</dbReference>
<accession>A0A1H9SE85</accession>
<protein>
    <recommendedName>
        <fullName evidence="3">Relaxase</fullName>
    </recommendedName>
</protein>
<dbReference type="InterPro" id="IPR048101">
    <property type="entry name" value="MobP2"/>
</dbReference>
<sequence length="410" mass="48578">MNSSPGVILKSRFVMPSNDEYQDFISYIDRDAAKVNEKIVFEENDSFSVFYQYMDYMGDEKKQGALFSSTEDIINAEQKTSLKDLFQQAQENGSPLWQDVISFDNTWLQKYGLMDESGQVNEVQMKNTVRAAVNEMLKAENMMDSAVWSAAIHYNTDNLHVHIATVEPIPTRVKKWTKNLETGKWEEQVRAKRKQCSLDKMKSKVANLIMDRTKELNLVTDLIRGSVNLKKEKGIDLSTHRQTKKLFRKALQQLPSDRSQWRYGYQSIDEARPYIDQIVDIYLERYYKNEMKDLHILLDEEVEVMREKYGEGSKYQNYKQTKLDDLKKRMGNAVLTEMRAYQKEADHRLYELSKSQRKYQAPMYRQNLQVSKRLNHALNNLNYRLRKTYHDFKKERNLDEFDRMLDGYDR</sequence>
<dbReference type="Pfam" id="PF18555">
    <property type="entry name" value="MobL"/>
    <property type="match status" value="1"/>
</dbReference>
<dbReference type="Proteomes" id="UP000199410">
    <property type="component" value="Unassembled WGS sequence"/>
</dbReference>
<evidence type="ECO:0000313" key="2">
    <source>
        <dbReference type="Proteomes" id="UP000199410"/>
    </source>
</evidence>
<comment type="caution">
    <text evidence="1">The sequence shown here is derived from an EMBL/GenBank/DDBJ whole genome shotgun (WGS) entry which is preliminary data.</text>
</comment>
<gene>
    <name evidence="1" type="ORF">SAMN02787113_04693</name>
</gene>
<reference evidence="1 2" key="1">
    <citation type="submission" date="2016-10" db="EMBL/GenBank/DDBJ databases">
        <authorList>
            <person name="Varghese N."/>
            <person name="Submissions S."/>
        </authorList>
    </citation>
    <scope>NUCLEOTIDE SEQUENCE [LARGE SCALE GENOMIC DNA]</scope>
    <source>
        <strain evidence="1 2">TC-13</strain>
    </source>
</reference>